<dbReference type="EMBL" id="JAPFFF010000004">
    <property type="protein sequence ID" value="KAK8891399.1"/>
    <property type="molecule type" value="Genomic_DNA"/>
</dbReference>
<sequence length="328" mass="37571">MVEYEEVEWDIKYDGEDFNVPLDSVHLMGQIWKPEGDPKFVYVFVHGLAVFITFKKDFFKIIQDMKGVAFACDHLGHGRSPGAKVSCKIDEIIEETKQVILLAHKRYPDLPILLHGHSMGGLTVLKLAMTNQDFVRQYLCGIIAEAPWISRCPQREPGCCTVCCLRCFDKCCCSNSQFDGGVSHFSSDLAPEWVQKMKESPYMGKTITPRLYVSVRDSIKFVRENQSEFPRDVPLLFLQGMNDDLVEGKESEVWINQLISINDTHKITYKSFPEGPHVMLKTKIRAHVIKEMMNFMQTYIPTLASSNSNENQKEEEKNDNNDEGNEEQ</sequence>
<protein>
    <recommendedName>
        <fullName evidence="2">Serine aminopeptidase S33 domain-containing protein</fullName>
    </recommendedName>
</protein>
<gene>
    <name evidence="3" type="ORF">M9Y10_028607</name>
</gene>
<name>A0ABR2KJT5_9EUKA</name>
<feature type="compositionally biased region" description="Basic and acidic residues" evidence="1">
    <location>
        <begin position="311"/>
        <end position="320"/>
    </location>
</feature>
<evidence type="ECO:0000256" key="1">
    <source>
        <dbReference type="SAM" id="MobiDB-lite"/>
    </source>
</evidence>
<proteinExistence type="predicted"/>
<evidence type="ECO:0000313" key="4">
    <source>
        <dbReference type="Proteomes" id="UP001470230"/>
    </source>
</evidence>
<dbReference type="Proteomes" id="UP001470230">
    <property type="component" value="Unassembled WGS sequence"/>
</dbReference>
<evidence type="ECO:0000259" key="2">
    <source>
        <dbReference type="Pfam" id="PF12146"/>
    </source>
</evidence>
<feature type="domain" description="Serine aminopeptidase S33" evidence="2">
    <location>
        <begin position="37"/>
        <end position="280"/>
    </location>
</feature>
<keyword evidence="4" id="KW-1185">Reference proteome</keyword>
<dbReference type="Pfam" id="PF12146">
    <property type="entry name" value="Hydrolase_4"/>
    <property type="match status" value="1"/>
</dbReference>
<dbReference type="SUPFAM" id="SSF53474">
    <property type="entry name" value="alpha/beta-Hydrolases"/>
    <property type="match status" value="1"/>
</dbReference>
<dbReference type="InterPro" id="IPR029058">
    <property type="entry name" value="AB_hydrolase_fold"/>
</dbReference>
<comment type="caution">
    <text evidence="3">The sequence shown here is derived from an EMBL/GenBank/DDBJ whole genome shotgun (WGS) entry which is preliminary data.</text>
</comment>
<dbReference type="InterPro" id="IPR022742">
    <property type="entry name" value="Hydrolase_4"/>
</dbReference>
<accession>A0ABR2KJT5</accession>
<evidence type="ECO:0000313" key="3">
    <source>
        <dbReference type="EMBL" id="KAK8891399.1"/>
    </source>
</evidence>
<dbReference type="PANTHER" id="PTHR11614">
    <property type="entry name" value="PHOSPHOLIPASE-RELATED"/>
    <property type="match status" value="1"/>
</dbReference>
<organism evidence="3 4">
    <name type="scientific">Tritrichomonas musculus</name>
    <dbReference type="NCBI Taxonomy" id="1915356"/>
    <lineage>
        <taxon>Eukaryota</taxon>
        <taxon>Metamonada</taxon>
        <taxon>Parabasalia</taxon>
        <taxon>Tritrichomonadida</taxon>
        <taxon>Tritrichomonadidae</taxon>
        <taxon>Tritrichomonas</taxon>
    </lineage>
</organism>
<dbReference type="InterPro" id="IPR051044">
    <property type="entry name" value="MAG_DAG_Lipase"/>
</dbReference>
<feature type="region of interest" description="Disordered" evidence="1">
    <location>
        <begin position="304"/>
        <end position="328"/>
    </location>
</feature>
<dbReference type="Gene3D" id="3.40.50.1820">
    <property type="entry name" value="alpha/beta hydrolase"/>
    <property type="match status" value="1"/>
</dbReference>
<reference evidence="3 4" key="1">
    <citation type="submission" date="2024-04" db="EMBL/GenBank/DDBJ databases">
        <title>Tritrichomonas musculus Genome.</title>
        <authorList>
            <person name="Alves-Ferreira E."/>
            <person name="Grigg M."/>
            <person name="Lorenzi H."/>
            <person name="Galac M."/>
        </authorList>
    </citation>
    <scope>NUCLEOTIDE SEQUENCE [LARGE SCALE GENOMIC DNA]</scope>
    <source>
        <strain evidence="3 4">EAF2021</strain>
    </source>
</reference>